<dbReference type="Proteomes" id="UP000673447">
    <property type="component" value="Unassembled WGS sequence"/>
</dbReference>
<dbReference type="GO" id="GO:0032787">
    <property type="term" value="P:monocarboxylic acid metabolic process"/>
    <property type="evidence" value="ECO:0007669"/>
    <property type="project" value="UniProtKB-ARBA"/>
</dbReference>
<evidence type="ECO:0000313" key="5">
    <source>
        <dbReference type="Proteomes" id="UP000673447"/>
    </source>
</evidence>
<dbReference type="PROSITE" id="PS00061">
    <property type="entry name" value="ADH_SHORT"/>
    <property type="match status" value="1"/>
</dbReference>
<dbReference type="Gene3D" id="3.40.50.720">
    <property type="entry name" value="NAD(P)-binding Rossmann-like Domain"/>
    <property type="match status" value="1"/>
</dbReference>
<dbReference type="Pfam" id="PF13561">
    <property type="entry name" value="adh_short_C2"/>
    <property type="match status" value="1"/>
</dbReference>
<protein>
    <submittedName>
        <fullName evidence="4">Acetoacetyl-CoA reductase</fullName>
        <ecNumber evidence="4">1.1.1.36</ecNumber>
    </submittedName>
</protein>
<accession>A0A941B070</accession>
<evidence type="ECO:0000256" key="1">
    <source>
        <dbReference type="ARBA" id="ARBA00006484"/>
    </source>
</evidence>
<dbReference type="PANTHER" id="PTHR42879:SF2">
    <property type="entry name" value="3-OXOACYL-[ACYL-CARRIER-PROTEIN] REDUCTASE FABG"/>
    <property type="match status" value="1"/>
</dbReference>
<comment type="caution">
    <text evidence="4">The sequence shown here is derived from an EMBL/GenBank/DDBJ whole genome shotgun (WGS) entry which is preliminary data.</text>
</comment>
<dbReference type="InterPro" id="IPR036291">
    <property type="entry name" value="NAD(P)-bd_dom_sf"/>
</dbReference>
<keyword evidence="5" id="KW-1185">Reference proteome</keyword>
<dbReference type="PANTHER" id="PTHR42879">
    <property type="entry name" value="3-OXOACYL-(ACYL-CARRIER-PROTEIN) REDUCTASE"/>
    <property type="match status" value="1"/>
</dbReference>
<dbReference type="GO" id="GO:0042619">
    <property type="term" value="P:poly-hydroxybutyrate biosynthetic process"/>
    <property type="evidence" value="ECO:0007669"/>
    <property type="project" value="InterPro"/>
</dbReference>
<dbReference type="InterPro" id="IPR011283">
    <property type="entry name" value="Acetoacetyl-CoA_reductase"/>
</dbReference>
<dbReference type="NCBIfam" id="NF009466">
    <property type="entry name" value="PRK12826.1-2"/>
    <property type="match status" value="1"/>
</dbReference>
<dbReference type="SUPFAM" id="SSF51735">
    <property type="entry name" value="NAD(P)-binding Rossmann-fold domains"/>
    <property type="match status" value="1"/>
</dbReference>
<dbReference type="InterPro" id="IPR020904">
    <property type="entry name" value="Sc_DH/Rdtase_CS"/>
</dbReference>
<feature type="domain" description="Ketoreductase" evidence="3">
    <location>
        <begin position="5"/>
        <end position="184"/>
    </location>
</feature>
<evidence type="ECO:0000259" key="3">
    <source>
        <dbReference type="SMART" id="SM00822"/>
    </source>
</evidence>
<dbReference type="RefSeq" id="WP_210537474.1">
    <property type="nucleotide sequence ID" value="NZ_JAGKTC010000003.1"/>
</dbReference>
<reference evidence="4" key="2">
    <citation type="submission" date="2021-03" db="EMBL/GenBank/DDBJ databases">
        <authorList>
            <person name="Cao W."/>
        </authorList>
    </citation>
    <scope>NUCLEOTIDE SEQUENCE</scope>
    <source>
        <strain evidence="4">110414</strain>
    </source>
</reference>
<proteinExistence type="inferred from homology"/>
<dbReference type="EC" id="1.1.1.36" evidence="4"/>
<dbReference type="PRINTS" id="PR00080">
    <property type="entry name" value="SDRFAMILY"/>
</dbReference>
<gene>
    <name evidence="4" type="primary">phbB</name>
    <name evidence="4" type="ORF">J5837_14515</name>
</gene>
<organism evidence="4 5">
    <name type="scientific">Pseudoxanthomonas helianthi</name>
    <dbReference type="NCBI Taxonomy" id="1453541"/>
    <lineage>
        <taxon>Bacteria</taxon>
        <taxon>Pseudomonadati</taxon>
        <taxon>Pseudomonadota</taxon>
        <taxon>Gammaproteobacteria</taxon>
        <taxon>Lysobacterales</taxon>
        <taxon>Lysobacteraceae</taxon>
        <taxon>Pseudoxanthomonas</taxon>
    </lineage>
</organism>
<evidence type="ECO:0000313" key="4">
    <source>
        <dbReference type="EMBL" id="MBP3985623.1"/>
    </source>
</evidence>
<reference evidence="4" key="1">
    <citation type="journal article" date="2016" name="Int. J. Syst. Evol. Microbiol.">
        <title>Pseudoxanthomonas helianthi sp. nov., isolated from roots of Jerusalem artichoke (Helianthus tuberosus).</title>
        <authorList>
            <person name="Kittiwongwattana C."/>
            <person name="Thawai C."/>
        </authorList>
    </citation>
    <scope>NUCLEOTIDE SEQUENCE</scope>
    <source>
        <strain evidence="4">110414</strain>
    </source>
</reference>
<dbReference type="AlphaFoldDB" id="A0A941B070"/>
<dbReference type="GO" id="GO:0005737">
    <property type="term" value="C:cytoplasm"/>
    <property type="evidence" value="ECO:0007669"/>
    <property type="project" value="InterPro"/>
</dbReference>
<dbReference type="InterPro" id="IPR050259">
    <property type="entry name" value="SDR"/>
</dbReference>
<evidence type="ECO:0000256" key="2">
    <source>
        <dbReference type="ARBA" id="ARBA00023002"/>
    </source>
</evidence>
<keyword evidence="2 4" id="KW-0560">Oxidoreductase</keyword>
<name>A0A941B070_9GAMM</name>
<dbReference type="EMBL" id="JAGKTC010000003">
    <property type="protein sequence ID" value="MBP3985623.1"/>
    <property type="molecule type" value="Genomic_DNA"/>
</dbReference>
<dbReference type="InterPro" id="IPR002347">
    <property type="entry name" value="SDR_fam"/>
</dbReference>
<dbReference type="GO" id="GO:0018454">
    <property type="term" value="F:acetoacetyl-CoA reductase activity"/>
    <property type="evidence" value="ECO:0007669"/>
    <property type="project" value="UniProtKB-EC"/>
</dbReference>
<dbReference type="PRINTS" id="PR00081">
    <property type="entry name" value="GDHRDH"/>
</dbReference>
<dbReference type="SMART" id="SM00822">
    <property type="entry name" value="PKS_KR"/>
    <property type="match status" value="1"/>
</dbReference>
<dbReference type="InterPro" id="IPR057326">
    <property type="entry name" value="KR_dom"/>
</dbReference>
<dbReference type="NCBIfam" id="TIGR01829">
    <property type="entry name" value="AcAcCoA_reduct"/>
    <property type="match status" value="1"/>
</dbReference>
<dbReference type="FunFam" id="3.40.50.720:FF:000173">
    <property type="entry name" value="3-oxoacyl-[acyl-carrier protein] reductase"/>
    <property type="match status" value="1"/>
</dbReference>
<comment type="similarity">
    <text evidence="1">Belongs to the short-chain dehydrogenases/reductases (SDR) family.</text>
</comment>
<sequence length="247" mass="25864">MTQARIALVTGGLGGLGTAICRALAEAGRKVVAVDVAAPEERVAGFRTALNGFEAHIETADVADFDACAALVRKVEDEHGALDILVNNAGITRDSTLRKMEPAQWQAVIDVNLSSAFNLCRHALDGMQARGFGRIVNISSVSGQTGNFGQTNYAAAKAGLHGFSMSLARETATKGVTVNSISPGYIETPMTLAMPEAVREKTRASIPVGRLGQPRDIARAVAFLTADDAGYITGANIPVNGGLYMAY</sequence>
<dbReference type="NCBIfam" id="NF009464">
    <property type="entry name" value="PRK12824.1"/>
    <property type="match status" value="1"/>
</dbReference>